<organism evidence="2 3">
    <name type="scientific">Enteractinococcus helveticum</name>
    <dbReference type="NCBI Taxonomy" id="1837282"/>
    <lineage>
        <taxon>Bacteria</taxon>
        <taxon>Bacillati</taxon>
        <taxon>Actinomycetota</taxon>
        <taxon>Actinomycetes</taxon>
        <taxon>Micrococcales</taxon>
        <taxon>Micrococcaceae</taxon>
    </lineage>
</organism>
<feature type="compositionally biased region" description="Polar residues" evidence="1">
    <location>
        <begin position="276"/>
        <end position="288"/>
    </location>
</feature>
<reference evidence="2 3" key="1">
    <citation type="submission" date="2016-04" db="EMBL/GenBank/DDBJ databases">
        <title>First whole genome shotgun sequence of the bacterium Enteractinococcus sp. strain UASWS1574.</title>
        <authorList>
            <person name="Crovadore J."/>
            <person name="Chablais R."/>
            <person name="Lefort F."/>
        </authorList>
    </citation>
    <scope>NUCLEOTIDE SEQUENCE [LARGE SCALE GENOMIC DNA]</scope>
    <source>
        <strain evidence="2 3">UASWS1574</strain>
    </source>
</reference>
<accession>A0A1B7LVB7</accession>
<dbReference type="STRING" id="1837282.A6F49_00955"/>
<dbReference type="Proteomes" id="UP000078292">
    <property type="component" value="Unassembled WGS sequence"/>
</dbReference>
<gene>
    <name evidence="2" type="ORF">A6F49_00955</name>
</gene>
<proteinExistence type="predicted"/>
<evidence type="ECO:0000256" key="1">
    <source>
        <dbReference type="SAM" id="MobiDB-lite"/>
    </source>
</evidence>
<evidence type="ECO:0000313" key="3">
    <source>
        <dbReference type="Proteomes" id="UP000078292"/>
    </source>
</evidence>
<dbReference type="AlphaFoldDB" id="A0A1B7LVB7"/>
<feature type="region of interest" description="Disordered" evidence="1">
    <location>
        <begin position="276"/>
        <end position="299"/>
    </location>
</feature>
<protein>
    <recommendedName>
        <fullName evidence="4">Core-binding (CB) domain-containing protein</fullName>
    </recommendedName>
</protein>
<sequence length="299" mass="32351">MDITIKQLGEVVVAALREAGYMESTVGNYQKTIKALGIYAGGVDQLYTVELGAKFAALTTSPRTGKFSAVRRFDYTRLINVGNSYVQAGVVSLAVTRRGGGGPRPESDEFIALNTAWEHDMAERELAVATQDYYGRLARSYLVFLEDQGIMSLADAASVLAFVESLMDRWAKTTLYGIVTNFRPFLKFTDRSDLVDAINLVRARRSHRTPAVLDAADQQLVVTACTTAVVSARDAAITLLALISGPPAIMPPWNRSSRYCKTTCWIANHGQHASSYASRSSPGLNEPTTADADNPGSAG</sequence>
<dbReference type="EMBL" id="LXEY01000110">
    <property type="protein sequence ID" value="OAV52177.1"/>
    <property type="molecule type" value="Genomic_DNA"/>
</dbReference>
<name>A0A1B7LVB7_9MICC</name>
<evidence type="ECO:0000313" key="2">
    <source>
        <dbReference type="EMBL" id="OAV52177.1"/>
    </source>
</evidence>
<comment type="caution">
    <text evidence="2">The sequence shown here is derived from an EMBL/GenBank/DDBJ whole genome shotgun (WGS) entry which is preliminary data.</text>
</comment>
<keyword evidence="3" id="KW-1185">Reference proteome</keyword>
<evidence type="ECO:0008006" key="4">
    <source>
        <dbReference type="Google" id="ProtNLM"/>
    </source>
</evidence>